<evidence type="ECO:0000313" key="1">
    <source>
        <dbReference type="EMBL" id="CAH3107725.1"/>
    </source>
</evidence>
<feature type="non-terminal residue" evidence="1">
    <location>
        <position position="1"/>
    </location>
</feature>
<gene>
    <name evidence="1" type="ORF">PLOB_00016841</name>
</gene>
<evidence type="ECO:0000313" key="2">
    <source>
        <dbReference type="Proteomes" id="UP001159405"/>
    </source>
</evidence>
<proteinExistence type="predicted"/>
<dbReference type="EMBL" id="CALNXK010000020">
    <property type="protein sequence ID" value="CAH3107725.1"/>
    <property type="molecule type" value="Genomic_DNA"/>
</dbReference>
<reference evidence="1 2" key="1">
    <citation type="submission" date="2022-05" db="EMBL/GenBank/DDBJ databases">
        <authorList>
            <consortium name="Genoscope - CEA"/>
            <person name="William W."/>
        </authorList>
    </citation>
    <scope>NUCLEOTIDE SEQUENCE [LARGE SCALE GENOMIC DNA]</scope>
</reference>
<keyword evidence="2" id="KW-1185">Reference proteome</keyword>
<dbReference type="Proteomes" id="UP001159405">
    <property type="component" value="Unassembled WGS sequence"/>
</dbReference>
<accession>A0ABN8NJ85</accession>
<comment type="caution">
    <text evidence="1">The sequence shown here is derived from an EMBL/GenBank/DDBJ whole genome shotgun (WGS) entry which is preliminary data.</text>
</comment>
<organism evidence="1 2">
    <name type="scientific">Porites lobata</name>
    <dbReference type="NCBI Taxonomy" id="104759"/>
    <lineage>
        <taxon>Eukaryota</taxon>
        <taxon>Metazoa</taxon>
        <taxon>Cnidaria</taxon>
        <taxon>Anthozoa</taxon>
        <taxon>Hexacorallia</taxon>
        <taxon>Scleractinia</taxon>
        <taxon>Fungiina</taxon>
        <taxon>Poritidae</taxon>
        <taxon>Porites</taxon>
    </lineage>
</organism>
<protein>
    <submittedName>
        <fullName evidence="1">Uncharacterized protein</fullName>
    </submittedName>
</protein>
<sequence>DVSHYLSRLVAARCCHLQAACRTEIIYARTTANVSHKSVISLLFYLERVNNS</sequence>
<name>A0ABN8NJ85_9CNID</name>